<keyword evidence="5" id="KW-1185">Reference proteome</keyword>
<protein>
    <submittedName>
        <fullName evidence="4">GNAT family N-acetyltransferase</fullName>
        <ecNumber evidence="4">2.3.1.-</ecNumber>
    </submittedName>
</protein>
<dbReference type="InterPro" id="IPR016181">
    <property type="entry name" value="Acyl_CoA_acyltransferase"/>
</dbReference>
<dbReference type="PROSITE" id="PS51186">
    <property type="entry name" value="GNAT"/>
    <property type="match status" value="1"/>
</dbReference>
<dbReference type="EMBL" id="JAPEVI010000003">
    <property type="protein sequence ID" value="MCX2722821.1"/>
    <property type="molecule type" value="Genomic_DNA"/>
</dbReference>
<dbReference type="Proteomes" id="UP001300261">
    <property type="component" value="Unassembled WGS sequence"/>
</dbReference>
<organism evidence="4 5">
    <name type="scientific">Roseibium salinum</name>
    <dbReference type="NCBI Taxonomy" id="1604349"/>
    <lineage>
        <taxon>Bacteria</taxon>
        <taxon>Pseudomonadati</taxon>
        <taxon>Pseudomonadota</taxon>
        <taxon>Alphaproteobacteria</taxon>
        <taxon>Hyphomicrobiales</taxon>
        <taxon>Stappiaceae</taxon>
        <taxon>Roseibium</taxon>
    </lineage>
</organism>
<dbReference type="EC" id="2.3.1.-" evidence="4"/>
<name>A0ABT3R118_9HYPH</name>
<dbReference type="PANTHER" id="PTHR43877:SF1">
    <property type="entry name" value="ACETYLTRANSFERASE"/>
    <property type="match status" value="1"/>
</dbReference>
<dbReference type="InterPro" id="IPR050832">
    <property type="entry name" value="Bact_Acetyltransf"/>
</dbReference>
<evidence type="ECO:0000256" key="2">
    <source>
        <dbReference type="ARBA" id="ARBA00023315"/>
    </source>
</evidence>
<dbReference type="GO" id="GO:0016746">
    <property type="term" value="F:acyltransferase activity"/>
    <property type="evidence" value="ECO:0007669"/>
    <property type="project" value="UniProtKB-KW"/>
</dbReference>
<dbReference type="InterPro" id="IPR000182">
    <property type="entry name" value="GNAT_dom"/>
</dbReference>
<evidence type="ECO:0000259" key="3">
    <source>
        <dbReference type="PROSITE" id="PS51186"/>
    </source>
</evidence>
<keyword evidence="1 4" id="KW-0808">Transferase</keyword>
<evidence type="ECO:0000313" key="4">
    <source>
        <dbReference type="EMBL" id="MCX2722821.1"/>
    </source>
</evidence>
<dbReference type="PANTHER" id="PTHR43877">
    <property type="entry name" value="AMINOALKYLPHOSPHONATE N-ACETYLTRANSFERASE-RELATED-RELATED"/>
    <property type="match status" value="1"/>
</dbReference>
<dbReference type="Gene3D" id="3.40.630.30">
    <property type="match status" value="1"/>
</dbReference>
<proteinExistence type="predicted"/>
<comment type="caution">
    <text evidence="4">The sequence shown here is derived from an EMBL/GenBank/DDBJ whole genome shotgun (WGS) entry which is preliminary data.</text>
</comment>
<feature type="domain" description="N-acetyltransferase" evidence="3">
    <location>
        <begin position="8"/>
        <end position="161"/>
    </location>
</feature>
<dbReference type="Pfam" id="PF00583">
    <property type="entry name" value="Acetyltransf_1"/>
    <property type="match status" value="1"/>
</dbReference>
<evidence type="ECO:0000313" key="5">
    <source>
        <dbReference type="Proteomes" id="UP001300261"/>
    </source>
</evidence>
<dbReference type="CDD" id="cd04301">
    <property type="entry name" value="NAT_SF"/>
    <property type="match status" value="1"/>
</dbReference>
<reference evidence="4 5" key="1">
    <citation type="journal article" date="2016" name="Int. J. Syst. Evol. Microbiol.">
        <title>Labrenzia salina sp. nov., isolated from the rhizosphere of the halophyte Arthrocnemum macrostachyum.</title>
        <authorList>
            <person name="Camacho M."/>
            <person name="Redondo-Gomez S."/>
            <person name="Rodriguez-Llorente I."/>
            <person name="Rohde M."/>
            <person name="Sproer C."/>
            <person name="Schumann P."/>
            <person name="Klenk H.P."/>
            <person name="Montero-Calasanz M.D.C."/>
        </authorList>
    </citation>
    <scope>NUCLEOTIDE SEQUENCE [LARGE SCALE GENOMIC DNA]</scope>
    <source>
        <strain evidence="4 5">DSM 29163</strain>
    </source>
</reference>
<sequence length="162" mass="17497">MSAFTDELEIRPADSGDVAALAELYRHLNPDDTEAPEALRKQTFDRMLKHPGLTVLLGCKCGRAVSTCTLIVVPNLTRGGAPYALIENVVTLGDRRGTGIGRQVVSAALEQARAEGCYKIMLMSGAGNTDAHRFYERIGFARTKVGFEIRAEEYPAKGSVPG</sequence>
<accession>A0ABT3R118</accession>
<dbReference type="RefSeq" id="WP_265962482.1">
    <property type="nucleotide sequence ID" value="NZ_JAPEVI010000003.1"/>
</dbReference>
<evidence type="ECO:0000256" key="1">
    <source>
        <dbReference type="ARBA" id="ARBA00022679"/>
    </source>
</evidence>
<keyword evidence="2 4" id="KW-0012">Acyltransferase</keyword>
<dbReference type="SUPFAM" id="SSF55729">
    <property type="entry name" value="Acyl-CoA N-acyltransferases (Nat)"/>
    <property type="match status" value="1"/>
</dbReference>
<gene>
    <name evidence="4" type="ORF">ON753_10585</name>
</gene>